<dbReference type="EMBL" id="JBEPMX010000015">
    <property type="protein sequence ID" value="MET3684269.1"/>
    <property type="molecule type" value="Genomic_DNA"/>
</dbReference>
<evidence type="ECO:0000256" key="1">
    <source>
        <dbReference type="ARBA" id="ARBA00010638"/>
    </source>
</evidence>
<sequence>MYKQTFRQLAKRLLNYIPQEDKQEALTTICDILYTTDLWKQAETIAITIPRSIELDTHQIIEQAWKEGKKVAIPKCYPDQNNDMKFYEYTNKLELENVYLDLYEPKTEDVRYIAPSQIDLLFVPGLLYDEQGYRIGYGGGYYDRYLQHVDNPTVSIAMKEQMVTSLPTDDYDQPVDYIITNRDLLTPYKKRLQTTDE</sequence>
<dbReference type="PIRSF" id="PIRSF006806">
    <property type="entry name" value="FTHF_cligase"/>
    <property type="match status" value="1"/>
</dbReference>
<comment type="caution">
    <text evidence="5">The sequence shown here is derived from an EMBL/GenBank/DDBJ whole genome shotgun (WGS) entry which is preliminary data.</text>
</comment>
<evidence type="ECO:0000256" key="4">
    <source>
        <dbReference type="RuleBase" id="RU361279"/>
    </source>
</evidence>
<evidence type="ECO:0000256" key="3">
    <source>
        <dbReference type="ARBA" id="ARBA00022840"/>
    </source>
</evidence>
<dbReference type="EC" id="6.3.3.2" evidence="4"/>
<comment type="cofactor">
    <cofactor evidence="4">
        <name>Mg(2+)</name>
        <dbReference type="ChEBI" id="CHEBI:18420"/>
    </cofactor>
</comment>
<dbReference type="Gene3D" id="3.40.50.10420">
    <property type="entry name" value="NagB/RpiA/CoA transferase-like"/>
    <property type="match status" value="1"/>
</dbReference>
<comment type="similarity">
    <text evidence="1 4">Belongs to the 5-formyltetrahydrofolate cyclo-ligase family.</text>
</comment>
<organism evidence="5 6">
    <name type="scientific">Alkalibacillus flavidus</name>
    <dbReference type="NCBI Taxonomy" id="546021"/>
    <lineage>
        <taxon>Bacteria</taxon>
        <taxon>Bacillati</taxon>
        <taxon>Bacillota</taxon>
        <taxon>Bacilli</taxon>
        <taxon>Bacillales</taxon>
        <taxon>Bacillaceae</taxon>
        <taxon>Alkalibacillus</taxon>
    </lineage>
</organism>
<protein>
    <recommendedName>
        <fullName evidence="4">5-formyltetrahydrofolate cyclo-ligase</fullName>
        <ecNumber evidence="4">6.3.3.2</ecNumber>
    </recommendedName>
</protein>
<dbReference type="RefSeq" id="WP_354221464.1">
    <property type="nucleotide sequence ID" value="NZ_JBEPMX010000015.1"/>
</dbReference>
<dbReference type="Proteomes" id="UP001549167">
    <property type="component" value="Unassembled WGS sequence"/>
</dbReference>
<keyword evidence="6" id="KW-1185">Reference proteome</keyword>
<keyword evidence="4" id="KW-0479">Metal-binding</keyword>
<comment type="catalytic activity">
    <reaction evidence="4">
        <text>(6S)-5-formyl-5,6,7,8-tetrahydrofolate + ATP = (6R)-5,10-methenyltetrahydrofolate + ADP + phosphate</text>
        <dbReference type="Rhea" id="RHEA:10488"/>
        <dbReference type="ChEBI" id="CHEBI:30616"/>
        <dbReference type="ChEBI" id="CHEBI:43474"/>
        <dbReference type="ChEBI" id="CHEBI:57455"/>
        <dbReference type="ChEBI" id="CHEBI:57457"/>
        <dbReference type="ChEBI" id="CHEBI:456216"/>
        <dbReference type="EC" id="6.3.3.2"/>
    </reaction>
</comment>
<keyword evidence="2 4" id="KW-0547">Nucleotide-binding</keyword>
<keyword evidence="3 4" id="KW-0067">ATP-binding</keyword>
<gene>
    <name evidence="5" type="ORF">ABID56_002395</name>
</gene>
<dbReference type="PANTHER" id="PTHR23407">
    <property type="entry name" value="ATPASE INHIBITOR/5-FORMYLTETRAHYDROFOLATE CYCLO-LIGASE"/>
    <property type="match status" value="1"/>
</dbReference>
<keyword evidence="5" id="KW-0436">Ligase</keyword>
<evidence type="ECO:0000313" key="5">
    <source>
        <dbReference type="EMBL" id="MET3684269.1"/>
    </source>
</evidence>
<dbReference type="PANTHER" id="PTHR23407:SF1">
    <property type="entry name" value="5-FORMYLTETRAHYDROFOLATE CYCLO-LIGASE"/>
    <property type="match status" value="1"/>
</dbReference>
<dbReference type="InterPro" id="IPR002698">
    <property type="entry name" value="FTHF_cligase"/>
</dbReference>
<proteinExistence type="inferred from homology"/>
<dbReference type="NCBIfam" id="TIGR02727">
    <property type="entry name" value="MTHFS_bact"/>
    <property type="match status" value="1"/>
</dbReference>
<evidence type="ECO:0000256" key="2">
    <source>
        <dbReference type="ARBA" id="ARBA00022741"/>
    </source>
</evidence>
<dbReference type="SUPFAM" id="SSF100950">
    <property type="entry name" value="NagB/RpiA/CoA transferase-like"/>
    <property type="match status" value="1"/>
</dbReference>
<keyword evidence="4" id="KW-0460">Magnesium</keyword>
<accession>A0ABV2KXF2</accession>
<dbReference type="InterPro" id="IPR037171">
    <property type="entry name" value="NagB/RpiA_transferase-like"/>
</dbReference>
<evidence type="ECO:0000313" key="6">
    <source>
        <dbReference type="Proteomes" id="UP001549167"/>
    </source>
</evidence>
<name>A0ABV2KXF2_9BACI</name>
<dbReference type="InterPro" id="IPR024185">
    <property type="entry name" value="FTHF_cligase-like_sf"/>
</dbReference>
<reference evidence="5 6" key="1">
    <citation type="submission" date="2024-06" db="EMBL/GenBank/DDBJ databases">
        <title>Genomic Encyclopedia of Type Strains, Phase IV (KMG-IV): sequencing the most valuable type-strain genomes for metagenomic binning, comparative biology and taxonomic classification.</title>
        <authorList>
            <person name="Goeker M."/>
        </authorList>
    </citation>
    <scope>NUCLEOTIDE SEQUENCE [LARGE SCALE GENOMIC DNA]</scope>
    <source>
        <strain evidence="5 6">DSM 23520</strain>
    </source>
</reference>
<dbReference type="Pfam" id="PF01812">
    <property type="entry name" value="5-FTHF_cyc-lig"/>
    <property type="match status" value="1"/>
</dbReference>
<dbReference type="GO" id="GO:0030272">
    <property type="term" value="F:5-formyltetrahydrofolate cyclo-ligase activity"/>
    <property type="evidence" value="ECO:0007669"/>
    <property type="project" value="UniProtKB-EC"/>
</dbReference>